<comment type="caution">
    <text evidence="2">The sequence shown here is derived from an EMBL/GenBank/DDBJ whole genome shotgun (WGS) entry which is preliminary data.</text>
</comment>
<reference evidence="2 3" key="1">
    <citation type="journal article" date="2016" name="Nat. Commun.">
        <title>Thousands of microbial genomes shed light on interconnected biogeochemical processes in an aquifer system.</title>
        <authorList>
            <person name="Anantharaman K."/>
            <person name="Brown C.T."/>
            <person name="Hug L.A."/>
            <person name="Sharon I."/>
            <person name="Castelle C.J."/>
            <person name="Probst A.J."/>
            <person name="Thomas B.C."/>
            <person name="Singh A."/>
            <person name="Wilkins M.J."/>
            <person name="Karaoz U."/>
            <person name="Brodie E.L."/>
            <person name="Williams K.H."/>
            <person name="Hubbard S.S."/>
            <person name="Banfield J.F."/>
        </authorList>
    </citation>
    <scope>NUCLEOTIDE SEQUENCE [LARGE SCALE GENOMIC DNA]</scope>
</reference>
<evidence type="ECO:0000313" key="3">
    <source>
        <dbReference type="Proteomes" id="UP000177987"/>
    </source>
</evidence>
<evidence type="ECO:0000256" key="1">
    <source>
        <dbReference type="SAM" id="Phobius"/>
    </source>
</evidence>
<proteinExistence type="predicted"/>
<sequence>MKFNLKEDLRKTFKIGSTDFKSAIMGIVILLISLVLLSGLLIVWNSFGEPKSQYNYEICTKGILSNCVKVDRYNINSAGTCVRYWGEKEGTLCKEFYIEENK</sequence>
<dbReference type="EMBL" id="MHUW01000013">
    <property type="protein sequence ID" value="OHA83800.1"/>
    <property type="molecule type" value="Genomic_DNA"/>
</dbReference>
<keyword evidence="1" id="KW-0472">Membrane</keyword>
<protein>
    <submittedName>
        <fullName evidence="2">Uncharacterized protein</fullName>
    </submittedName>
</protein>
<evidence type="ECO:0000313" key="2">
    <source>
        <dbReference type="EMBL" id="OHA83800.1"/>
    </source>
</evidence>
<gene>
    <name evidence="2" type="ORF">A2937_01880</name>
</gene>
<dbReference type="AlphaFoldDB" id="A0A1G2SFI1"/>
<organism evidence="2 3">
    <name type="scientific">Candidatus Yonathbacteria bacterium RIFCSPLOWO2_01_FULL_47_33b</name>
    <dbReference type="NCBI Taxonomy" id="1802727"/>
    <lineage>
        <taxon>Bacteria</taxon>
        <taxon>Candidatus Yonathiibacteriota</taxon>
    </lineage>
</organism>
<accession>A0A1G2SFI1</accession>
<dbReference type="Proteomes" id="UP000177987">
    <property type="component" value="Unassembled WGS sequence"/>
</dbReference>
<keyword evidence="1" id="KW-1133">Transmembrane helix</keyword>
<keyword evidence="1" id="KW-0812">Transmembrane</keyword>
<name>A0A1G2SFI1_9BACT</name>
<dbReference type="STRING" id="1802727.A2937_01880"/>
<feature type="transmembrane region" description="Helical" evidence="1">
    <location>
        <begin position="20"/>
        <end position="44"/>
    </location>
</feature>